<dbReference type="PANTHER" id="PTHR40057">
    <property type="entry name" value="SLR1162 PROTEIN"/>
    <property type="match status" value="1"/>
</dbReference>
<evidence type="ECO:0000256" key="1">
    <source>
        <dbReference type="SAM" id="Phobius"/>
    </source>
</evidence>
<dbReference type="InterPro" id="IPR038762">
    <property type="entry name" value="ABM_predict"/>
</dbReference>
<keyword evidence="1" id="KW-0472">Membrane</keyword>
<protein>
    <submittedName>
        <fullName evidence="3">Antibiotic biosynthesis monooxygenase</fullName>
    </submittedName>
</protein>
<keyword evidence="3" id="KW-0560">Oxidoreductase</keyword>
<dbReference type="AlphaFoldDB" id="A0A9X3IRD0"/>
<dbReference type="SUPFAM" id="SSF54909">
    <property type="entry name" value="Dimeric alpha+beta barrel"/>
    <property type="match status" value="1"/>
</dbReference>
<accession>A0A9X3IRD0</accession>
<keyword evidence="1" id="KW-0812">Transmembrane</keyword>
<dbReference type="Gene3D" id="3.30.70.100">
    <property type="match status" value="1"/>
</dbReference>
<feature type="transmembrane region" description="Helical" evidence="1">
    <location>
        <begin position="154"/>
        <end position="174"/>
    </location>
</feature>
<evidence type="ECO:0000259" key="2">
    <source>
        <dbReference type="PROSITE" id="PS51725"/>
    </source>
</evidence>
<dbReference type="InterPro" id="IPR011008">
    <property type="entry name" value="Dimeric_a/b-barrel"/>
</dbReference>
<keyword evidence="3" id="KW-0503">Monooxygenase</keyword>
<name>A0A9X3IRD0_9GAMM</name>
<dbReference type="RefSeq" id="WP_283172964.1">
    <property type="nucleotide sequence ID" value="NZ_JAPNOA010000019.1"/>
</dbReference>
<gene>
    <name evidence="3" type="ORF">OUO13_06075</name>
</gene>
<reference evidence="3" key="1">
    <citation type="submission" date="2022-11" db="EMBL/GenBank/DDBJ databases">
        <title>Parathalassolutuus dongxingensis gen. nov., sp. nov., a novel member of family Oceanospirillaceae isolated from a coastal shrimp pond in Guangxi, China.</title>
        <authorList>
            <person name="Chen H."/>
        </authorList>
    </citation>
    <scope>NUCLEOTIDE SEQUENCE</scope>
    <source>
        <strain evidence="3">G-43</strain>
    </source>
</reference>
<feature type="transmembrane region" description="Helical" evidence="1">
    <location>
        <begin position="128"/>
        <end position="148"/>
    </location>
</feature>
<keyword evidence="1" id="KW-1133">Transmembrane helix</keyword>
<evidence type="ECO:0000313" key="3">
    <source>
        <dbReference type="EMBL" id="MCY0964746.1"/>
    </source>
</evidence>
<comment type="caution">
    <text evidence="3">The sequence shown here is derived from an EMBL/GenBank/DDBJ whole genome shotgun (WGS) entry which is preliminary data.</text>
</comment>
<feature type="domain" description="ABM" evidence="2">
    <location>
        <begin position="12"/>
        <end position="101"/>
    </location>
</feature>
<keyword evidence="4" id="KW-1185">Reference proteome</keyword>
<sequence length="189" mass="21758">MNSLSSNSEQAVTVVISRRVKPGHEAEFEDLCTRLTQAASQFDGYQGSNLFRPATVEDPEYRIIFRFANEQQLKIWNDSPERSTLVGRIETLLSSPTQRDISYGIAGWFELPVRTVSIAPPPRYKMTLVSWMALYPIVTLVFLIFGPWLQQVPLLLRTLLVTALVMVLMSYVAMPRMTRWFRPWLFNGR</sequence>
<dbReference type="Proteomes" id="UP001150830">
    <property type="component" value="Unassembled WGS sequence"/>
</dbReference>
<dbReference type="PANTHER" id="PTHR40057:SF1">
    <property type="entry name" value="SLR1162 PROTEIN"/>
    <property type="match status" value="1"/>
</dbReference>
<dbReference type="InterPro" id="IPR007138">
    <property type="entry name" value="ABM_dom"/>
</dbReference>
<proteinExistence type="predicted"/>
<dbReference type="EMBL" id="JAPNOA010000019">
    <property type="protein sequence ID" value="MCY0964746.1"/>
    <property type="molecule type" value="Genomic_DNA"/>
</dbReference>
<organism evidence="3 4">
    <name type="scientific">Parathalassolituus penaei</name>
    <dbReference type="NCBI Taxonomy" id="2997323"/>
    <lineage>
        <taxon>Bacteria</taxon>
        <taxon>Pseudomonadati</taxon>
        <taxon>Pseudomonadota</taxon>
        <taxon>Gammaproteobacteria</taxon>
        <taxon>Oceanospirillales</taxon>
        <taxon>Oceanospirillaceae</taxon>
        <taxon>Parathalassolituus</taxon>
    </lineage>
</organism>
<dbReference type="PROSITE" id="PS51725">
    <property type="entry name" value="ABM"/>
    <property type="match status" value="1"/>
</dbReference>
<dbReference type="GO" id="GO:0004497">
    <property type="term" value="F:monooxygenase activity"/>
    <property type="evidence" value="ECO:0007669"/>
    <property type="project" value="UniProtKB-KW"/>
</dbReference>
<dbReference type="Pfam" id="PF03992">
    <property type="entry name" value="ABM"/>
    <property type="match status" value="1"/>
</dbReference>
<evidence type="ECO:0000313" key="4">
    <source>
        <dbReference type="Proteomes" id="UP001150830"/>
    </source>
</evidence>